<dbReference type="EMBL" id="ML208311">
    <property type="protein sequence ID" value="TFK70522.1"/>
    <property type="molecule type" value="Genomic_DNA"/>
</dbReference>
<evidence type="ECO:0000313" key="1">
    <source>
        <dbReference type="EMBL" id="TFK70522.1"/>
    </source>
</evidence>
<sequence>MHLQIISIWIVEGVVGWEIMWLVIAGVIHLKHGKRHIALIPMQGSRAKSNPLFLAVNNYYGRSNHLRRIWTRPFGLALPALQRRVRSPFCLPFFELGPVFMTNCISSRYSGLALLFQMEHPETLTPLCRGYMISDTGW</sequence>
<accession>A0ACD3AZX8</accession>
<evidence type="ECO:0000313" key="2">
    <source>
        <dbReference type="Proteomes" id="UP000308600"/>
    </source>
</evidence>
<organism evidence="1 2">
    <name type="scientific">Pluteus cervinus</name>
    <dbReference type="NCBI Taxonomy" id="181527"/>
    <lineage>
        <taxon>Eukaryota</taxon>
        <taxon>Fungi</taxon>
        <taxon>Dikarya</taxon>
        <taxon>Basidiomycota</taxon>
        <taxon>Agaricomycotina</taxon>
        <taxon>Agaricomycetes</taxon>
        <taxon>Agaricomycetidae</taxon>
        <taxon>Agaricales</taxon>
        <taxon>Pluteineae</taxon>
        <taxon>Pluteaceae</taxon>
        <taxon>Pluteus</taxon>
    </lineage>
</organism>
<keyword evidence="2" id="KW-1185">Reference proteome</keyword>
<protein>
    <submittedName>
        <fullName evidence="1">Uncharacterized protein</fullName>
    </submittedName>
</protein>
<gene>
    <name evidence="1" type="ORF">BDN72DRAFT_531487</name>
</gene>
<reference evidence="1 2" key="1">
    <citation type="journal article" date="2019" name="Nat. Ecol. Evol.">
        <title>Megaphylogeny resolves global patterns of mushroom evolution.</title>
        <authorList>
            <person name="Varga T."/>
            <person name="Krizsan K."/>
            <person name="Foldi C."/>
            <person name="Dima B."/>
            <person name="Sanchez-Garcia M."/>
            <person name="Sanchez-Ramirez S."/>
            <person name="Szollosi G.J."/>
            <person name="Szarkandi J.G."/>
            <person name="Papp V."/>
            <person name="Albert L."/>
            <person name="Andreopoulos W."/>
            <person name="Angelini C."/>
            <person name="Antonin V."/>
            <person name="Barry K.W."/>
            <person name="Bougher N.L."/>
            <person name="Buchanan P."/>
            <person name="Buyck B."/>
            <person name="Bense V."/>
            <person name="Catcheside P."/>
            <person name="Chovatia M."/>
            <person name="Cooper J."/>
            <person name="Damon W."/>
            <person name="Desjardin D."/>
            <person name="Finy P."/>
            <person name="Geml J."/>
            <person name="Haridas S."/>
            <person name="Hughes K."/>
            <person name="Justo A."/>
            <person name="Karasinski D."/>
            <person name="Kautmanova I."/>
            <person name="Kiss B."/>
            <person name="Kocsube S."/>
            <person name="Kotiranta H."/>
            <person name="LaButti K.M."/>
            <person name="Lechner B.E."/>
            <person name="Liimatainen K."/>
            <person name="Lipzen A."/>
            <person name="Lukacs Z."/>
            <person name="Mihaltcheva S."/>
            <person name="Morgado L.N."/>
            <person name="Niskanen T."/>
            <person name="Noordeloos M.E."/>
            <person name="Ohm R.A."/>
            <person name="Ortiz-Santana B."/>
            <person name="Ovrebo C."/>
            <person name="Racz N."/>
            <person name="Riley R."/>
            <person name="Savchenko A."/>
            <person name="Shiryaev A."/>
            <person name="Soop K."/>
            <person name="Spirin V."/>
            <person name="Szebenyi C."/>
            <person name="Tomsovsky M."/>
            <person name="Tulloss R.E."/>
            <person name="Uehling J."/>
            <person name="Grigoriev I.V."/>
            <person name="Vagvolgyi C."/>
            <person name="Papp T."/>
            <person name="Martin F.M."/>
            <person name="Miettinen O."/>
            <person name="Hibbett D.S."/>
            <person name="Nagy L.G."/>
        </authorList>
    </citation>
    <scope>NUCLEOTIDE SEQUENCE [LARGE SCALE GENOMIC DNA]</scope>
    <source>
        <strain evidence="1 2">NL-1719</strain>
    </source>
</reference>
<name>A0ACD3AZX8_9AGAR</name>
<dbReference type="Proteomes" id="UP000308600">
    <property type="component" value="Unassembled WGS sequence"/>
</dbReference>
<proteinExistence type="predicted"/>